<dbReference type="InterPro" id="IPR020846">
    <property type="entry name" value="MFS_dom"/>
</dbReference>
<sequence length="349" mass="36280">MPLELEDAWAIVGPFGSYQRTAILIAGAGWAAGACPALIMPFITAPPSWRYLDEPAGLEFTSGEGCENVFIASRSWEWVSPLTSLNSDLTSGPATPCSAGASQAVWASTAFFLGVLCGAPVLSAWADVRGRRPLLFGCLLAMMAAHGASALSHSFFMYSLCRFVTGFFNGGAGIMCFVYPSEVVGKEFRGQVMLWVSLGWSAGALGLTATAYLVRGWRPLTLVTALSGGVFLLGPIQYISWDQERHLQKDVGAPRGCLGSALDPSPRRCRGGGPAPTQGIHAEFGQLLFLSVLSPSNIEESPGFCLAKGCADRAAGALGAIARRNGASEAALAQLQASAALPGAGASAA</sequence>
<dbReference type="Gene3D" id="1.20.1250.20">
    <property type="entry name" value="MFS general substrate transporter like domains"/>
    <property type="match status" value="1"/>
</dbReference>
<dbReference type="EMBL" id="CAUYUJ010010558">
    <property type="protein sequence ID" value="CAK0829704.1"/>
    <property type="molecule type" value="Genomic_DNA"/>
</dbReference>
<evidence type="ECO:0000256" key="2">
    <source>
        <dbReference type="ARBA" id="ARBA00022692"/>
    </source>
</evidence>
<evidence type="ECO:0000256" key="3">
    <source>
        <dbReference type="ARBA" id="ARBA00022989"/>
    </source>
</evidence>
<dbReference type="Proteomes" id="UP001189429">
    <property type="component" value="Unassembled WGS sequence"/>
</dbReference>
<organism evidence="7 8">
    <name type="scientific">Prorocentrum cordatum</name>
    <dbReference type="NCBI Taxonomy" id="2364126"/>
    <lineage>
        <taxon>Eukaryota</taxon>
        <taxon>Sar</taxon>
        <taxon>Alveolata</taxon>
        <taxon>Dinophyceae</taxon>
        <taxon>Prorocentrales</taxon>
        <taxon>Prorocentraceae</taxon>
        <taxon>Prorocentrum</taxon>
    </lineage>
</organism>
<feature type="transmembrane region" description="Helical" evidence="5">
    <location>
        <begin position="133"/>
        <end position="151"/>
    </location>
</feature>
<keyword evidence="2 5" id="KW-0812">Transmembrane</keyword>
<evidence type="ECO:0000259" key="6">
    <source>
        <dbReference type="PROSITE" id="PS50850"/>
    </source>
</evidence>
<feature type="transmembrane region" description="Helical" evidence="5">
    <location>
        <begin position="157"/>
        <end position="180"/>
    </location>
</feature>
<proteinExistence type="predicted"/>
<evidence type="ECO:0000256" key="1">
    <source>
        <dbReference type="ARBA" id="ARBA00004141"/>
    </source>
</evidence>
<keyword evidence="8" id="KW-1185">Reference proteome</keyword>
<evidence type="ECO:0000313" key="8">
    <source>
        <dbReference type="Proteomes" id="UP001189429"/>
    </source>
</evidence>
<dbReference type="Pfam" id="PF07690">
    <property type="entry name" value="MFS_1"/>
    <property type="match status" value="1"/>
</dbReference>
<dbReference type="InterPro" id="IPR011701">
    <property type="entry name" value="MFS"/>
</dbReference>
<feature type="transmembrane region" description="Helical" evidence="5">
    <location>
        <begin position="192"/>
        <end position="214"/>
    </location>
</feature>
<dbReference type="InterPro" id="IPR005829">
    <property type="entry name" value="Sugar_transporter_CS"/>
</dbReference>
<comment type="subcellular location">
    <subcellularLocation>
        <location evidence="1">Membrane</location>
        <topology evidence="1">Multi-pass membrane protein</topology>
    </subcellularLocation>
</comment>
<dbReference type="InterPro" id="IPR036259">
    <property type="entry name" value="MFS_trans_sf"/>
</dbReference>
<evidence type="ECO:0000256" key="5">
    <source>
        <dbReference type="SAM" id="Phobius"/>
    </source>
</evidence>
<protein>
    <recommendedName>
        <fullName evidence="6">Major facilitator superfamily (MFS) profile domain-containing protein</fullName>
    </recommendedName>
</protein>
<name>A0ABN9SCI2_9DINO</name>
<evidence type="ECO:0000313" key="7">
    <source>
        <dbReference type="EMBL" id="CAK0829704.1"/>
    </source>
</evidence>
<evidence type="ECO:0000256" key="4">
    <source>
        <dbReference type="ARBA" id="ARBA00023136"/>
    </source>
</evidence>
<gene>
    <name evidence="7" type="ORF">PCOR1329_LOCUS28558</name>
</gene>
<keyword evidence="4 5" id="KW-0472">Membrane</keyword>
<dbReference type="PANTHER" id="PTHR24064">
    <property type="entry name" value="SOLUTE CARRIER FAMILY 22 MEMBER"/>
    <property type="match status" value="1"/>
</dbReference>
<dbReference type="PROSITE" id="PS00217">
    <property type="entry name" value="SUGAR_TRANSPORT_2"/>
    <property type="match status" value="1"/>
</dbReference>
<keyword evidence="3 5" id="KW-1133">Transmembrane helix</keyword>
<comment type="caution">
    <text evidence="7">The sequence shown here is derived from an EMBL/GenBank/DDBJ whole genome shotgun (WGS) entry which is preliminary data.</text>
</comment>
<dbReference type="SUPFAM" id="SSF103473">
    <property type="entry name" value="MFS general substrate transporter"/>
    <property type="match status" value="1"/>
</dbReference>
<accession>A0ABN9SCI2</accession>
<feature type="domain" description="Major facilitator superfamily (MFS) profile" evidence="6">
    <location>
        <begin position="21"/>
        <end position="349"/>
    </location>
</feature>
<feature type="transmembrane region" description="Helical" evidence="5">
    <location>
        <begin position="104"/>
        <end position="126"/>
    </location>
</feature>
<dbReference type="PROSITE" id="PS50850">
    <property type="entry name" value="MFS"/>
    <property type="match status" value="1"/>
</dbReference>
<feature type="transmembrane region" description="Helical" evidence="5">
    <location>
        <begin position="21"/>
        <end position="43"/>
    </location>
</feature>
<reference evidence="7" key="1">
    <citation type="submission" date="2023-10" db="EMBL/GenBank/DDBJ databases">
        <authorList>
            <person name="Chen Y."/>
            <person name="Shah S."/>
            <person name="Dougan E. K."/>
            <person name="Thang M."/>
            <person name="Chan C."/>
        </authorList>
    </citation>
    <scope>NUCLEOTIDE SEQUENCE [LARGE SCALE GENOMIC DNA]</scope>
</reference>
<feature type="transmembrane region" description="Helical" evidence="5">
    <location>
        <begin position="220"/>
        <end position="239"/>
    </location>
</feature>